<protein>
    <recommendedName>
        <fullName evidence="2">VRR-NUC domain containing protein</fullName>
    </recommendedName>
</protein>
<name>A0A6J5LDF8_9CAUD</name>
<gene>
    <name evidence="1" type="ORF">UFOVP259_3</name>
</gene>
<dbReference type="EMBL" id="LR796261">
    <property type="protein sequence ID" value="CAB4132251.1"/>
    <property type="molecule type" value="Genomic_DNA"/>
</dbReference>
<sequence length="93" mass="10200">MRKAAKTDKNQTEVVNALRQVGASVQSLAAIGKGCPDLLVGYRGINYLMEVKDGEKPPSARELTIDQIDWHNVWRGSVHVVKSTDEALLILKG</sequence>
<dbReference type="Gene3D" id="3.40.1350.10">
    <property type="match status" value="1"/>
</dbReference>
<evidence type="ECO:0000313" key="1">
    <source>
        <dbReference type="EMBL" id="CAB4132251.1"/>
    </source>
</evidence>
<dbReference type="InterPro" id="IPR011856">
    <property type="entry name" value="tRNA_endonuc-like_dom_sf"/>
</dbReference>
<proteinExistence type="predicted"/>
<dbReference type="GO" id="GO:0003676">
    <property type="term" value="F:nucleic acid binding"/>
    <property type="evidence" value="ECO:0007669"/>
    <property type="project" value="InterPro"/>
</dbReference>
<accession>A0A6J5LDF8</accession>
<evidence type="ECO:0008006" key="2">
    <source>
        <dbReference type="Google" id="ProtNLM"/>
    </source>
</evidence>
<organism evidence="1">
    <name type="scientific">uncultured Caudovirales phage</name>
    <dbReference type="NCBI Taxonomy" id="2100421"/>
    <lineage>
        <taxon>Viruses</taxon>
        <taxon>Duplodnaviria</taxon>
        <taxon>Heunggongvirae</taxon>
        <taxon>Uroviricota</taxon>
        <taxon>Caudoviricetes</taxon>
        <taxon>Peduoviridae</taxon>
        <taxon>Maltschvirus</taxon>
        <taxon>Maltschvirus maltsch</taxon>
    </lineage>
</organism>
<reference evidence="1" key="1">
    <citation type="submission" date="2020-04" db="EMBL/GenBank/DDBJ databases">
        <authorList>
            <person name="Chiriac C."/>
            <person name="Salcher M."/>
            <person name="Ghai R."/>
            <person name="Kavagutti S V."/>
        </authorList>
    </citation>
    <scope>NUCLEOTIDE SEQUENCE</scope>
</reference>